<proteinExistence type="predicted"/>
<feature type="region of interest" description="Disordered" evidence="1">
    <location>
        <begin position="339"/>
        <end position="388"/>
    </location>
</feature>
<feature type="domain" description="MULE transposase" evidence="2">
    <location>
        <begin position="119"/>
        <end position="176"/>
    </location>
</feature>
<organism evidence="3 4">
    <name type="scientific">Gordonia cholesterolivorans</name>
    <dbReference type="NCBI Taxonomy" id="559625"/>
    <lineage>
        <taxon>Bacteria</taxon>
        <taxon>Bacillati</taxon>
        <taxon>Actinomycetota</taxon>
        <taxon>Actinomycetes</taxon>
        <taxon>Mycobacteriales</taxon>
        <taxon>Gordoniaceae</taxon>
        <taxon>Gordonia</taxon>
    </lineage>
</organism>
<keyword evidence="4" id="KW-1185">Reference proteome</keyword>
<evidence type="ECO:0000259" key="2">
    <source>
        <dbReference type="Pfam" id="PF10551"/>
    </source>
</evidence>
<dbReference type="EMBL" id="BAAARB010000056">
    <property type="protein sequence ID" value="GAA2395179.1"/>
    <property type="molecule type" value="Genomic_DNA"/>
</dbReference>
<dbReference type="NCBIfam" id="NF033544">
    <property type="entry name" value="transpos_IS1249"/>
    <property type="match status" value="1"/>
</dbReference>
<sequence length="388" mass="44967">MSGSRNSPSCGVCGRKLVKNGTTSAGRTRWRCKDCGASSTQKRPDITRKAELTAFLTWLLHGRQPDHISARTFRRSRSWCWNIEVPPPAPPTEPAQVLMLDGTYFQSWCLLIAFDGTHVVDWQWCDREKKIAWQQILQRQPAPHVAVIDGGRGLLAAIADDWPTTRVQRCYFHIFQTVRRHHTFKPRLDAAREIVTLTTALMNIRNSEQAVLWLQAYNDWEIKHDRFLRHRTYARPHTVRPKGVAETSTWWYTHRDLRKTRGLFRRLISEEHLFTWIDPRLTDEEHPLPRTTSPLEGGPNKGLKDLFRAHRGLLTEHARRAAEWKLNSLTAHPHDPWSLVREEQHNPPPQRPKETPVEDEQIGPAAYDTGFNWEDGNGIQHGWGGRNR</sequence>
<accession>A0ABN3I787</accession>
<evidence type="ECO:0000313" key="4">
    <source>
        <dbReference type="Proteomes" id="UP001501170"/>
    </source>
</evidence>
<reference evidence="3 4" key="1">
    <citation type="journal article" date="2019" name="Int. J. Syst. Evol. Microbiol.">
        <title>The Global Catalogue of Microorganisms (GCM) 10K type strain sequencing project: providing services to taxonomists for standard genome sequencing and annotation.</title>
        <authorList>
            <consortium name="The Broad Institute Genomics Platform"/>
            <consortium name="The Broad Institute Genome Sequencing Center for Infectious Disease"/>
            <person name="Wu L."/>
            <person name="Ma J."/>
        </authorList>
    </citation>
    <scope>NUCLEOTIDE SEQUENCE [LARGE SCALE GENOMIC DNA]</scope>
    <source>
        <strain evidence="3 4">JCM 16227</strain>
    </source>
</reference>
<name>A0ABN3I787_9ACTN</name>
<feature type="compositionally biased region" description="Basic and acidic residues" evidence="1">
    <location>
        <begin position="339"/>
        <end position="356"/>
    </location>
</feature>
<dbReference type="RefSeq" id="WP_346077813.1">
    <property type="nucleotide sequence ID" value="NZ_BAAARB010000056.1"/>
</dbReference>
<evidence type="ECO:0000313" key="3">
    <source>
        <dbReference type="EMBL" id="GAA2395179.1"/>
    </source>
</evidence>
<protein>
    <submittedName>
        <fullName evidence="3">IS1249 family transposase</fullName>
    </submittedName>
</protein>
<dbReference type="Proteomes" id="UP001501170">
    <property type="component" value="Unassembled WGS sequence"/>
</dbReference>
<dbReference type="InterPro" id="IPR048004">
    <property type="entry name" value="IS1249_transpos"/>
</dbReference>
<comment type="caution">
    <text evidence="3">The sequence shown here is derived from an EMBL/GenBank/DDBJ whole genome shotgun (WGS) entry which is preliminary data.</text>
</comment>
<feature type="compositionally biased region" description="Gly residues" evidence="1">
    <location>
        <begin position="379"/>
        <end position="388"/>
    </location>
</feature>
<evidence type="ECO:0000256" key="1">
    <source>
        <dbReference type="SAM" id="MobiDB-lite"/>
    </source>
</evidence>
<gene>
    <name evidence="3" type="ORF">GCM10009855_37650</name>
</gene>
<dbReference type="Pfam" id="PF10551">
    <property type="entry name" value="MULE"/>
    <property type="match status" value="1"/>
</dbReference>
<dbReference type="InterPro" id="IPR018289">
    <property type="entry name" value="MULE_transposase_dom"/>
</dbReference>